<feature type="non-terminal residue" evidence="6">
    <location>
        <position position="1"/>
    </location>
</feature>
<dbReference type="InterPro" id="IPR003649">
    <property type="entry name" value="Bbox_C"/>
</dbReference>
<dbReference type="Gene3D" id="2.60.40.10">
    <property type="entry name" value="Immunoglobulins"/>
    <property type="match status" value="1"/>
</dbReference>
<dbReference type="Gene3D" id="1.20.5.170">
    <property type="match status" value="1"/>
</dbReference>
<gene>
    <name evidence="6" type="primary">TRIM9</name>
    <name evidence="6" type="ORF">Anas_04251</name>
</gene>
<keyword evidence="1 2" id="KW-0175">Coiled coil</keyword>
<comment type="caution">
    <text evidence="6">The sequence shown here is derived from an EMBL/GenBank/DDBJ whole genome shotgun (WGS) entry which is preliminary data.</text>
</comment>
<dbReference type="EMBL" id="SEYY01018826">
    <property type="protein sequence ID" value="KAB7498956.1"/>
    <property type="molecule type" value="Genomic_DNA"/>
</dbReference>
<sequence length="435" mass="48300">AELSESLQNLSGRAKAAHLHITALKNFQDKVQVHCDSLAAELERQCDELIAAVETARARLKEQLLREKESTTKTYRDQTAACSKRLHQTTSLVQFCIEAIKEPDPVAFMQMGPQLIGRVSDLELKWDKELNSSPTNRLCPYIDLDLDHKSVLRPINNFNFVQMKPPGPPDFLQDECVGENNSVTATWGPHPTSRVTGYALEIDEGDGEFKEVHRGPETICTVEGLHFNTVYQLRVRAYNSSGVSPYSSSVSIRTSATAWFSLDRILSHPECKILSGGAGVTCESYEHRVALASVGFSRGRHFWQFSIDSYDANADVVFGVATINVNKEIMLGKDPNGWAMYIDHQRSWFLHDSAHHGRCMGGVGVGATVGVLLDLDHGNLSFYVNEEQQGEVAFTNLKGLYYPAVSVNRNVSVTLHTSVDPPQQVHSDYDSQSDT</sequence>
<evidence type="ECO:0000256" key="1">
    <source>
        <dbReference type="ARBA" id="ARBA00023054"/>
    </source>
</evidence>
<accession>A0A5N5SXJ7</accession>
<dbReference type="PROSITE" id="PS50853">
    <property type="entry name" value="FN3"/>
    <property type="match status" value="1"/>
</dbReference>
<evidence type="ECO:0000313" key="7">
    <source>
        <dbReference type="Proteomes" id="UP000326759"/>
    </source>
</evidence>
<dbReference type="GO" id="GO:0043005">
    <property type="term" value="C:neuron projection"/>
    <property type="evidence" value="ECO:0007669"/>
    <property type="project" value="TreeGrafter"/>
</dbReference>
<dbReference type="Pfam" id="PF00041">
    <property type="entry name" value="fn3"/>
    <property type="match status" value="1"/>
</dbReference>
<dbReference type="InterPro" id="IPR003877">
    <property type="entry name" value="SPRY_dom"/>
</dbReference>
<dbReference type="Pfam" id="PF00622">
    <property type="entry name" value="SPRY"/>
    <property type="match status" value="1"/>
</dbReference>
<dbReference type="OrthoDB" id="295536at2759"/>
<dbReference type="FunFam" id="2.60.40.10:FF:000178">
    <property type="entry name" value="E3 ubiquitin-protein ligase TRIM9 isoform X1"/>
    <property type="match status" value="1"/>
</dbReference>
<dbReference type="SUPFAM" id="SSF49265">
    <property type="entry name" value="Fibronectin type III"/>
    <property type="match status" value="1"/>
</dbReference>
<dbReference type="InterPro" id="IPR036116">
    <property type="entry name" value="FN3_sf"/>
</dbReference>
<keyword evidence="7" id="KW-1185">Reference proteome</keyword>
<organism evidence="6 7">
    <name type="scientific">Armadillidium nasatum</name>
    <dbReference type="NCBI Taxonomy" id="96803"/>
    <lineage>
        <taxon>Eukaryota</taxon>
        <taxon>Metazoa</taxon>
        <taxon>Ecdysozoa</taxon>
        <taxon>Arthropoda</taxon>
        <taxon>Crustacea</taxon>
        <taxon>Multicrustacea</taxon>
        <taxon>Malacostraca</taxon>
        <taxon>Eumalacostraca</taxon>
        <taxon>Peracarida</taxon>
        <taxon>Isopoda</taxon>
        <taxon>Oniscidea</taxon>
        <taxon>Crinocheta</taxon>
        <taxon>Armadillidiidae</taxon>
        <taxon>Armadillidium</taxon>
    </lineage>
</organism>
<dbReference type="InterPro" id="IPR003961">
    <property type="entry name" value="FN3_dom"/>
</dbReference>
<evidence type="ECO:0000256" key="2">
    <source>
        <dbReference type="SAM" id="Coils"/>
    </source>
</evidence>
<dbReference type="PANTHER" id="PTHR24099:SF15">
    <property type="entry name" value="E3 UBIQUITIN-PROTEIN LIGASE TRIM9"/>
    <property type="match status" value="1"/>
</dbReference>
<dbReference type="InterPro" id="IPR017903">
    <property type="entry name" value="COS_domain"/>
</dbReference>
<protein>
    <submittedName>
        <fullName evidence="6">E3 ubiquitin-protein ligase TRIM9</fullName>
    </submittedName>
</protein>
<feature type="domain" description="COS" evidence="5">
    <location>
        <begin position="100"/>
        <end position="161"/>
    </location>
</feature>
<dbReference type="InterPro" id="IPR013783">
    <property type="entry name" value="Ig-like_fold"/>
</dbReference>
<proteinExistence type="predicted"/>
<dbReference type="CDD" id="cd00063">
    <property type="entry name" value="FN3"/>
    <property type="match status" value="1"/>
</dbReference>
<name>A0A5N5SXJ7_9CRUS</name>
<feature type="coiled-coil region" evidence="2">
    <location>
        <begin position="39"/>
        <end position="70"/>
    </location>
</feature>
<dbReference type="Gene3D" id="2.60.120.920">
    <property type="match status" value="1"/>
</dbReference>
<evidence type="ECO:0000313" key="6">
    <source>
        <dbReference type="EMBL" id="KAB7498956.1"/>
    </source>
</evidence>
<dbReference type="PROSITE" id="PS51262">
    <property type="entry name" value="COS"/>
    <property type="match status" value="1"/>
</dbReference>
<evidence type="ECO:0000259" key="5">
    <source>
        <dbReference type="PROSITE" id="PS51262"/>
    </source>
</evidence>
<dbReference type="InterPro" id="IPR001870">
    <property type="entry name" value="B30.2/SPRY"/>
</dbReference>
<reference evidence="6 7" key="1">
    <citation type="journal article" date="2019" name="PLoS Biol.">
        <title>Sex chromosomes control vertical transmission of feminizing Wolbachia symbionts in an isopod.</title>
        <authorList>
            <person name="Becking T."/>
            <person name="Chebbi M.A."/>
            <person name="Giraud I."/>
            <person name="Moumen B."/>
            <person name="Laverre T."/>
            <person name="Caubet Y."/>
            <person name="Peccoud J."/>
            <person name="Gilbert C."/>
            <person name="Cordaux R."/>
        </authorList>
    </citation>
    <scope>NUCLEOTIDE SEQUENCE [LARGE SCALE GENOMIC DNA]</scope>
    <source>
        <strain evidence="6">ANa2</strain>
        <tissue evidence="6">Whole body excluding digestive tract and cuticle</tissue>
    </source>
</reference>
<feature type="domain" description="B30.2/SPRY" evidence="3">
    <location>
        <begin position="239"/>
        <end position="424"/>
    </location>
</feature>
<dbReference type="InterPro" id="IPR043136">
    <property type="entry name" value="B30.2/SPRY_sf"/>
</dbReference>
<evidence type="ECO:0000259" key="3">
    <source>
        <dbReference type="PROSITE" id="PS50188"/>
    </source>
</evidence>
<dbReference type="PANTHER" id="PTHR24099">
    <property type="entry name" value="E3 UBIQUITIN-PROTEIN LIGASE TRIM36-RELATED"/>
    <property type="match status" value="1"/>
</dbReference>
<evidence type="ECO:0000259" key="4">
    <source>
        <dbReference type="PROSITE" id="PS50853"/>
    </source>
</evidence>
<dbReference type="SUPFAM" id="SSF49899">
    <property type="entry name" value="Concanavalin A-like lectins/glucanases"/>
    <property type="match status" value="1"/>
</dbReference>
<dbReference type="GO" id="GO:0007411">
    <property type="term" value="P:axon guidance"/>
    <property type="evidence" value="ECO:0007669"/>
    <property type="project" value="TreeGrafter"/>
</dbReference>
<dbReference type="SMART" id="SM00449">
    <property type="entry name" value="SPRY"/>
    <property type="match status" value="1"/>
</dbReference>
<dbReference type="CDD" id="cd12889">
    <property type="entry name" value="SPRY_PRY_TRIM67_9"/>
    <property type="match status" value="1"/>
</dbReference>
<dbReference type="SMART" id="SM00502">
    <property type="entry name" value="BBC"/>
    <property type="match status" value="1"/>
</dbReference>
<dbReference type="SMART" id="SM00060">
    <property type="entry name" value="FN3"/>
    <property type="match status" value="1"/>
</dbReference>
<feature type="domain" description="Fibronectin type-III" evidence="4">
    <location>
        <begin position="165"/>
        <end position="257"/>
    </location>
</feature>
<dbReference type="AlphaFoldDB" id="A0A5N5SXJ7"/>
<dbReference type="InterPro" id="IPR050617">
    <property type="entry name" value="E3_ligase_FN3/SPRY"/>
</dbReference>
<dbReference type="InterPro" id="IPR013320">
    <property type="entry name" value="ConA-like_dom_sf"/>
</dbReference>
<dbReference type="PROSITE" id="PS50188">
    <property type="entry name" value="B302_SPRY"/>
    <property type="match status" value="1"/>
</dbReference>
<dbReference type="Proteomes" id="UP000326759">
    <property type="component" value="Unassembled WGS sequence"/>
</dbReference>